<feature type="compositionally biased region" description="Gly residues" evidence="11">
    <location>
        <begin position="146"/>
        <end position="159"/>
    </location>
</feature>
<feature type="region of interest" description="Disordered" evidence="11">
    <location>
        <begin position="77"/>
        <end position="169"/>
    </location>
</feature>
<feature type="compositionally biased region" description="Low complexity" evidence="11">
    <location>
        <begin position="124"/>
        <end position="145"/>
    </location>
</feature>
<comment type="subcellular location">
    <subcellularLocation>
        <location evidence="2">Cell membrane</location>
    </subcellularLocation>
    <subcellularLocation>
        <location evidence="1">Membrane</location>
        <topology evidence="1">Single-pass membrane protein</topology>
    </subcellularLocation>
</comment>
<evidence type="ECO:0000256" key="4">
    <source>
        <dbReference type="ARBA" id="ARBA00022692"/>
    </source>
</evidence>
<keyword evidence="8" id="KW-0804">Transcription</keyword>
<evidence type="ECO:0000259" key="14">
    <source>
        <dbReference type="Pfam" id="PF13490"/>
    </source>
</evidence>
<evidence type="ECO:0000256" key="3">
    <source>
        <dbReference type="ARBA" id="ARBA00022475"/>
    </source>
</evidence>
<evidence type="ECO:0000256" key="11">
    <source>
        <dbReference type="SAM" id="MobiDB-lite"/>
    </source>
</evidence>
<sequence>MSTRETCPRTEHAVAWALHVLEPAEADEMSAHLAGCAECRVTVAETEETLAALGGGLAPEEPPAGLRNRILDVAAETPQETPQETPPESAWSPLSAPKTDGSATEPWGDVAPGTGTRSPRPDSRGPGSRSLGAGSSAAGSAPRAGGTSGPARGGRSGPGRGRHGRPAPGIRGRVIAVATAALVALGAIAGLGVYSAQLKSERDAEAARAQSLVAMVQQMATPGTAHAFLSPAGGGPAVAAVVATPTGRQAVLPVGLPANPGDHVYVLWGLPGSGAPAPLGTFDVRDDALDVQSVGSAPDGTAFAQFAISIEPGRAAPASPSDVVASGRAEL</sequence>
<evidence type="ECO:0000256" key="8">
    <source>
        <dbReference type="ARBA" id="ARBA00023163"/>
    </source>
</evidence>
<keyword evidence="5 12" id="KW-1133">Transmembrane helix</keyword>
<dbReference type="PANTHER" id="PTHR37461">
    <property type="entry name" value="ANTI-SIGMA-K FACTOR RSKA"/>
    <property type="match status" value="1"/>
</dbReference>
<feature type="domain" description="Anti-sigma K factor RskA C-terminal" evidence="13">
    <location>
        <begin position="177"/>
        <end position="321"/>
    </location>
</feature>
<evidence type="ECO:0000256" key="10">
    <source>
        <dbReference type="ARBA" id="ARBA00030803"/>
    </source>
</evidence>
<evidence type="ECO:0000259" key="13">
    <source>
        <dbReference type="Pfam" id="PF10099"/>
    </source>
</evidence>
<evidence type="ECO:0000256" key="6">
    <source>
        <dbReference type="ARBA" id="ARBA00023015"/>
    </source>
</evidence>
<protein>
    <recommendedName>
        <fullName evidence="10">Regulator of SigK</fullName>
    </recommendedName>
    <alternativeName>
        <fullName evidence="9">Sigma-K anti-sigma factor RskA</fullName>
    </alternativeName>
</protein>
<name>A0ABP8RS52_9PSEU</name>
<gene>
    <name evidence="15" type="ORF">GCM10023175_30400</name>
</gene>
<dbReference type="EMBL" id="BAABGT010000033">
    <property type="protein sequence ID" value="GAA4546991.1"/>
    <property type="molecule type" value="Genomic_DNA"/>
</dbReference>
<evidence type="ECO:0000256" key="2">
    <source>
        <dbReference type="ARBA" id="ARBA00004236"/>
    </source>
</evidence>
<keyword evidence="3" id="KW-1003">Cell membrane</keyword>
<feature type="domain" description="Putative zinc-finger" evidence="14">
    <location>
        <begin position="15"/>
        <end position="40"/>
    </location>
</feature>
<evidence type="ECO:0000256" key="7">
    <source>
        <dbReference type="ARBA" id="ARBA00023136"/>
    </source>
</evidence>
<keyword evidence="7 12" id="KW-0472">Membrane</keyword>
<keyword evidence="6" id="KW-0805">Transcription regulation</keyword>
<keyword evidence="16" id="KW-1185">Reference proteome</keyword>
<evidence type="ECO:0000256" key="5">
    <source>
        <dbReference type="ARBA" id="ARBA00022989"/>
    </source>
</evidence>
<dbReference type="Pfam" id="PF13490">
    <property type="entry name" value="zf-HC2"/>
    <property type="match status" value="1"/>
</dbReference>
<accession>A0ABP8RS52</accession>
<organism evidence="15 16">
    <name type="scientific">Pseudonocardia xishanensis</name>
    <dbReference type="NCBI Taxonomy" id="630995"/>
    <lineage>
        <taxon>Bacteria</taxon>
        <taxon>Bacillati</taxon>
        <taxon>Actinomycetota</taxon>
        <taxon>Actinomycetes</taxon>
        <taxon>Pseudonocardiales</taxon>
        <taxon>Pseudonocardiaceae</taxon>
        <taxon>Pseudonocardia</taxon>
    </lineage>
</organism>
<evidence type="ECO:0000256" key="9">
    <source>
        <dbReference type="ARBA" id="ARBA00029829"/>
    </source>
</evidence>
<reference evidence="16" key="1">
    <citation type="journal article" date="2019" name="Int. J. Syst. Evol. Microbiol.">
        <title>The Global Catalogue of Microorganisms (GCM) 10K type strain sequencing project: providing services to taxonomists for standard genome sequencing and annotation.</title>
        <authorList>
            <consortium name="The Broad Institute Genomics Platform"/>
            <consortium name="The Broad Institute Genome Sequencing Center for Infectious Disease"/>
            <person name="Wu L."/>
            <person name="Ma J."/>
        </authorList>
    </citation>
    <scope>NUCLEOTIDE SEQUENCE [LARGE SCALE GENOMIC DNA]</scope>
    <source>
        <strain evidence="16">JCM 17906</strain>
    </source>
</reference>
<evidence type="ECO:0000256" key="1">
    <source>
        <dbReference type="ARBA" id="ARBA00004167"/>
    </source>
</evidence>
<dbReference type="InterPro" id="IPR051474">
    <property type="entry name" value="Anti-sigma-K/W_factor"/>
</dbReference>
<evidence type="ECO:0000256" key="12">
    <source>
        <dbReference type="SAM" id="Phobius"/>
    </source>
</evidence>
<dbReference type="Proteomes" id="UP001501598">
    <property type="component" value="Unassembled WGS sequence"/>
</dbReference>
<dbReference type="InterPro" id="IPR027383">
    <property type="entry name" value="Znf_put"/>
</dbReference>
<keyword evidence="4 12" id="KW-0812">Transmembrane</keyword>
<dbReference type="RefSeq" id="WP_345417856.1">
    <property type="nucleotide sequence ID" value="NZ_BAABGT010000033.1"/>
</dbReference>
<comment type="caution">
    <text evidence="15">The sequence shown here is derived from an EMBL/GenBank/DDBJ whole genome shotgun (WGS) entry which is preliminary data.</text>
</comment>
<dbReference type="Pfam" id="PF10099">
    <property type="entry name" value="RskA_C"/>
    <property type="match status" value="1"/>
</dbReference>
<dbReference type="InterPro" id="IPR018764">
    <property type="entry name" value="RskA_C"/>
</dbReference>
<feature type="transmembrane region" description="Helical" evidence="12">
    <location>
        <begin position="174"/>
        <end position="194"/>
    </location>
</feature>
<evidence type="ECO:0000313" key="16">
    <source>
        <dbReference type="Proteomes" id="UP001501598"/>
    </source>
</evidence>
<dbReference type="PANTHER" id="PTHR37461:SF1">
    <property type="entry name" value="ANTI-SIGMA-K FACTOR RSKA"/>
    <property type="match status" value="1"/>
</dbReference>
<feature type="compositionally biased region" description="Low complexity" evidence="11">
    <location>
        <begin position="77"/>
        <end position="88"/>
    </location>
</feature>
<dbReference type="InterPro" id="IPR041916">
    <property type="entry name" value="Anti_sigma_zinc_sf"/>
</dbReference>
<dbReference type="Gene3D" id="1.10.10.1320">
    <property type="entry name" value="Anti-sigma factor, zinc-finger domain"/>
    <property type="match status" value="1"/>
</dbReference>
<evidence type="ECO:0000313" key="15">
    <source>
        <dbReference type="EMBL" id="GAA4546991.1"/>
    </source>
</evidence>
<proteinExistence type="predicted"/>